<sequence>MGNTMKKKPMKNSEKITLAAGLAGIAAGLASAYFWESGSWIAHTVVGVVVAVGLDQGIKQQVALDKAVDD</sequence>
<evidence type="ECO:0000313" key="2">
    <source>
        <dbReference type="Proteomes" id="UP000235994"/>
    </source>
</evidence>
<dbReference type="EMBL" id="POQS01000024">
    <property type="protein sequence ID" value="PND29706.1"/>
    <property type="molecule type" value="Genomic_DNA"/>
</dbReference>
<reference evidence="1 2" key="1">
    <citation type="submission" date="2018-01" db="EMBL/GenBank/DDBJ databases">
        <title>The draft genome of an aniline degradation strain ANB-1.</title>
        <authorList>
            <person name="Zhang L."/>
            <person name="Jiang J."/>
        </authorList>
    </citation>
    <scope>NUCLEOTIDE SEQUENCE [LARGE SCALE GENOMIC DNA]</scope>
    <source>
        <strain evidence="1 2">ANB-1</strain>
    </source>
</reference>
<accession>A0A2N8K8D1</accession>
<keyword evidence="2" id="KW-1185">Reference proteome</keyword>
<evidence type="ECO:0000313" key="1">
    <source>
        <dbReference type="EMBL" id="PND29706.1"/>
    </source>
</evidence>
<comment type="caution">
    <text evidence="1">The sequence shown here is derived from an EMBL/GenBank/DDBJ whole genome shotgun (WGS) entry which is preliminary data.</text>
</comment>
<proteinExistence type="predicted"/>
<gene>
    <name evidence="1" type="ORF">C1I89_33365</name>
</gene>
<dbReference type="AlphaFoldDB" id="A0A2N8K8D1"/>
<name>A0A2N8K8D1_9BURK</name>
<organism evidence="1 2">
    <name type="scientific">Achromobacter pulmonis</name>
    <dbReference type="NCBI Taxonomy" id="1389932"/>
    <lineage>
        <taxon>Bacteria</taxon>
        <taxon>Pseudomonadati</taxon>
        <taxon>Pseudomonadota</taxon>
        <taxon>Betaproteobacteria</taxon>
        <taxon>Burkholderiales</taxon>
        <taxon>Alcaligenaceae</taxon>
        <taxon>Achromobacter</taxon>
    </lineage>
</organism>
<dbReference type="Proteomes" id="UP000235994">
    <property type="component" value="Unassembled WGS sequence"/>
</dbReference>
<protein>
    <submittedName>
        <fullName evidence="1">Uncharacterized protein</fullName>
    </submittedName>
</protein>